<evidence type="ECO:0000256" key="2">
    <source>
        <dbReference type="ARBA" id="ARBA00022741"/>
    </source>
</evidence>
<evidence type="ECO:0000313" key="7">
    <source>
        <dbReference type="Proteomes" id="UP000078348"/>
    </source>
</evidence>
<comment type="similarity">
    <text evidence="1">Belongs to the protein kinase superfamily. STE Ser/Thr protein kinase family. STE20 subfamily.</text>
</comment>
<proteinExistence type="inferred from homology"/>
<evidence type="ECO:0000259" key="5">
    <source>
        <dbReference type="PROSITE" id="PS50011"/>
    </source>
</evidence>
<feature type="binding site" evidence="4">
    <location>
        <position position="128"/>
    </location>
    <ligand>
        <name>ATP</name>
        <dbReference type="ChEBI" id="CHEBI:30616"/>
    </ligand>
</feature>
<dbReference type="PROSITE" id="PS50011">
    <property type="entry name" value="PROTEIN_KINASE_DOM"/>
    <property type="match status" value="1"/>
</dbReference>
<keyword evidence="7" id="KW-1185">Reference proteome</keyword>
<dbReference type="InterPro" id="IPR051931">
    <property type="entry name" value="PAK3-like"/>
</dbReference>
<dbReference type="SUPFAM" id="SSF56112">
    <property type="entry name" value="Protein kinase-like (PK-like)"/>
    <property type="match status" value="1"/>
</dbReference>
<dbReference type="STRING" id="478820.A0A196SK45"/>
<dbReference type="AlphaFoldDB" id="A0A196SK45"/>
<dbReference type="PANTHER" id="PTHR45832:SF22">
    <property type="entry name" value="SERINE_THREONINE-PROTEIN KINASE SAMKA-RELATED"/>
    <property type="match status" value="1"/>
</dbReference>
<sequence>MFQKKNRMTVSKRTITYTRQNDNAEVVQENWNDVKSDNLNDEERKELQGTAITKEDLAKHPDEVKDVARFSANLKLSSRASLDTFIQNVVNMKKEDPRKIYSNWEKVGKGSYGVVYAVTKGRNKYAVKVMEDNRNLLVFHKEIAFQIRSKCPEIVDVEETYYFDDKLWIVMEYMDAGSLADLLDTQVAFPEEAIAYVAHEVLTALLYMHRNHQIHRDIKSVNILLDKYGHVKVADFGGAAVLTKEENARTSLVGTPHWMAPELIRRLPYKESVDIWSLGITVLEMAEGVPPYSDINDGMKAMLKIVTEDAPALQDPTQWSVEFNDFVGQMLEKDPEQRSSALLLLKHPFLKRAYTREQFAQFIRLSYELARSYQNGGH</sequence>
<dbReference type="InterPro" id="IPR000719">
    <property type="entry name" value="Prot_kinase_dom"/>
</dbReference>
<evidence type="ECO:0000313" key="6">
    <source>
        <dbReference type="EMBL" id="OAO16562.1"/>
    </source>
</evidence>
<dbReference type="GO" id="GO:0004672">
    <property type="term" value="F:protein kinase activity"/>
    <property type="evidence" value="ECO:0007669"/>
    <property type="project" value="InterPro"/>
</dbReference>
<dbReference type="PROSITE" id="PS00107">
    <property type="entry name" value="PROTEIN_KINASE_ATP"/>
    <property type="match status" value="1"/>
</dbReference>
<keyword evidence="6" id="KW-0418">Kinase</keyword>
<dbReference type="OrthoDB" id="1022360at2759"/>
<dbReference type="Gene3D" id="1.10.510.10">
    <property type="entry name" value="Transferase(Phosphotransferase) domain 1"/>
    <property type="match status" value="1"/>
</dbReference>
<accession>A0A196SK45</accession>
<name>A0A196SK45_BLAHN</name>
<keyword evidence="3 4" id="KW-0067">ATP-binding</keyword>
<evidence type="ECO:0000256" key="3">
    <source>
        <dbReference type="ARBA" id="ARBA00022840"/>
    </source>
</evidence>
<comment type="caution">
    <text evidence="6">The sequence shown here is derived from an EMBL/GenBank/DDBJ whole genome shotgun (WGS) entry which is preliminary data.</text>
</comment>
<evidence type="ECO:0000256" key="4">
    <source>
        <dbReference type="PROSITE-ProRule" id="PRU10141"/>
    </source>
</evidence>
<dbReference type="PANTHER" id="PTHR45832">
    <property type="entry name" value="SERINE/THREONINE-PROTEIN KINASE SAMKA-RELATED-RELATED"/>
    <property type="match status" value="1"/>
</dbReference>
<keyword evidence="6" id="KW-0808">Transferase</keyword>
<dbReference type="SMART" id="SM00220">
    <property type="entry name" value="S_TKc"/>
    <property type="match status" value="1"/>
</dbReference>
<keyword evidence="2 4" id="KW-0547">Nucleotide-binding</keyword>
<feature type="domain" description="Protein kinase" evidence="5">
    <location>
        <begin position="101"/>
        <end position="350"/>
    </location>
</feature>
<dbReference type="Pfam" id="PF00069">
    <property type="entry name" value="Pkinase"/>
    <property type="match status" value="1"/>
</dbReference>
<dbReference type="InterPro" id="IPR011009">
    <property type="entry name" value="Kinase-like_dom_sf"/>
</dbReference>
<dbReference type="GO" id="GO:0005524">
    <property type="term" value="F:ATP binding"/>
    <property type="evidence" value="ECO:0007669"/>
    <property type="project" value="UniProtKB-UniRule"/>
</dbReference>
<dbReference type="EMBL" id="LXWW01000075">
    <property type="protein sequence ID" value="OAO16562.1"/>
    <property type="molecule type" value="Genomic_DNA"/>
</dbReference>
<evidence type="ECO:0000256" key="1">
    <source>
        <dbReference type="ARBA" id="ARBA00008874"/>
    </source>
</evidence>
<organism evidence="6 7">
    <name type="scientific">Blastocystis sp. subtype 1 (strain ATCC 50177 / NandII)</name>
    <dbReference type="NCBI Taxonomy" id="478820"/>
    <lineage>
        <taxon>Eukaryota</taxon>
        <taxon>Sar</taxon>
        <taxon>Stramenopiles</taxon>
        <taxon>Bigyra</taxon>
        <taxon>Opalozoa</taxon>
        <taxon>Opalinata</taxon>
        <taxon>Blastocystidae</taxon>
        <taxon>Blastocystis</taxon>
    </lineage>
</organism>
<reference evidence="6 7" key="1">
    <citation type="submission" date="2016-05" db="EMBL/GenBank/DDBJ databases">
        <title>Nuclear genome of Blastocystis sp. subtype 1 NandII.</title>
        <authorList>
            <person name="Gentekaki E."/>
            <person name="Curtis B."/>
            <person name="Stairs C."/>
            <person name="Eme L."/>
            <person name="Herman E."/>
            <person name="Klimes V."/>
            <person name="Arias M.C."/>
            <person name="Elias M."/>
            <person name="Hilliou F."/>
            <person name="Klute M."/>
            <person name="Malik S.-B."/>
            <person name="Pightling A."/>
            <person name="Rachubinski R."/>
            <person name="Salas D."/>
            <person name="Schlacht A."/>
            <person name="Suga H."/>
            <person name="Archibald J."/>
            <person name="Ball S.G."/>
            <person name="Clark G."/>
            <person name="Dacks J."/>
            <person name="Van Der Giezen M."/>
            <person name="Tsaousis A."/>
            <person name="Roger A."/>
        </authorList>
    </citation>
    <scope>NUCLEOTIDE SEQUENCE [LARGE SCALE GENOMIC DNA]</scope>
    <source>
        <strain evidence="7">ATCC 50177 / NandII</strain>
    </source>
</reference>
<dbReference type="Proteomes" id="UP000078348">
    <property type="component" value="Unassembled WGS sequence"/>
</dbReference>
<gene>
    <name evidence="6" type="ORF">AV274_1737</name>
</gene>
<protein>
    <submittedName>
        <fullName evidence="6">p21-activated protein kinase</fullName>
    </submittedName>
</protein>
<dbReference type="InterPro" id="IPR017441">
    <property type="entry name" value="Protein_kinase_ATP_BS"/>
</dbReference>